<name>A0A379PNR1_9PROT</name>
<feature type="signal peptide" evidence="1">
    <location>
        <begin position="1"/>
        <end position="28"/>
    </location>
</feature>
<sequence length="399" mass="42328">MRKHLRTTVAILVVAGTVTTVAPRPAHAEWPTFDAVTHLLLTQAQQVLNNAITRVYDNITSIGNLIGDRITNMGGLLDTKLGDGFTQVSNYQRAQISAVQQIADASNTANARFQRDMRNTEIRDEHTASPQACLALDSGQAATVSRIQGDRIATAIADVMDLRGEGGQGTAAWYGQAQSMTSSNALHLARYCDQDEEAAGLCTISVRPNADVRASSFNGREVYADVDEVNAANDYATNVVQPVVPAALRGDHLTSVEGQNASALRRAYDARMSLARSVFSTQIAMTAPAVTLNEAQRAQITARGGTPPAAGSWMQVLSLEVDRRFSDTAWAASLQAMTPAAVSREIAAQLALSNYLALQNLRVQQQVAAVGAANLAIAAERGFPGVGATPIPSPSFVAN</sequence>
<accession>A0A379PNR1</accession>
<dbReference type="Proteomes" id="UP000254919">
    <property type="component" value="Unassembled WGS sequence"/>
</dbReference>
<evidence type="ECO:0000256" key="1">
    <source>
        <dbReference type="SAM" id="SignalP"/>
    </source>
</evidence>
<protein>
    <submittedName>
        <fullName evidence="2">Uncharacterized protein</fullName>
    </submittedName>
</protein>
<dbReference type="EMBL" id="UGVN01000003">
    <property type="protein sequence ID" value="SUE95471.1"/>
    <property type="molecule type" value="Genomic_DNA"/>
</dbReference>
<dbReference type="RefSeq" id="WP_027297369.1">
    <property type="nucleotide sequence ID" value="NZ_CBCSHT010000052.1"/>
</dbReference>
<keyword evidence="1" id="KW-0732">Signal</keyword>
<proteinExistence type="predicted"/>
<gene>
    <name evidence="2" type="ORF">NCTC13291_04358</name>
</gene>
<feature type="chain" id="PRO_5016722820" evidence="1">
    <location>
        <begin position="29"/>
        <end position="399"/>
    </location>
</feature>
<dbReference type="AlphaFoldDB" id="A0A379PNR1"/>
<reference evidence="2 3" key="1">
    <citation type="submission" date="2018-06" db="EMBL/GenBank/DDBJ databases">
        <authorList>
            <consortium name="Pathogen Informatics"/>
            <person name="Doyle S."/>
        </authorList>
    </citation>
    <scope>NUCLEOTIDE SEQUENCE [LARGE SCALE GENOMIC DNA]</scope>
    <source>
        <strain evidence="2 3">NCTC13291</strain>
    </source>
</reference>
<evidence type="ECO:0000313" key="3">
    <source>
        <dbReference type="Proteomes" id="UP000254919"/>
    </source>
</evidence>
<evidence type="ECO:0000313" key="2">
    <source>
        <dbReference type="EMBL" id="SUE95471.1"/>
    </source>
</evidence>
<organism evidence="2 3">
    <name type="scientific">Roseomonas mucosa</name>
    <dbReference type="NCBI Taxonomy" id="207340"/>
    <lineage>
        <taxon>Bacteria</taxon>
        <taxon>Pseudomonadati</taxon>
        <taxon>Pseudomonadota</taxon>
        <taxon>Alphaproteobacteria</taxon>
        <taxon>Acetobacterales</taxon>
        <taxon>Roseomonadaceae</taxon>
        <taxon>Roseomonas</taxon>
    </lineage>
</organism>